<gene>
    <name evidence="19" type="primary">TMEM86B</name>
</gene>
<keyword evidence="10" id="KW-0443">Lipid metabolism</keyword>
<dbReference type="GO" id="GO:0047826">
    <property type="term" value="F:D-lysine 5,6-aminomutase activity"/>
    <property type="evidence" value="ECO:0007669"/>
    <property type="project" value="Ensembl"/>
</dbReference>
<evidence type="ECO:0000256" key="7">
    <source>
        <dbReference type="ARBA" id="ARBA00022801"/>
    </source>
</evidence>
<evidence type="ECO:0000256" key="18">
    <source>
        <dbReference type="SAM" id="Phobius"/>
    </source>
</evidence>
<comment type="subcellular location">
    <subcellularLocation>
        <location evidence="2">Cytoplasm</location>
    </subcellularLocation>
    <subcellularLocation>
        <location evidence="1">Endoplasmic reticulum membrane</location>
        <topology evidence="1">Multi-pass membrane protein</topology>
    </subcellularLocation>
</comment>
<evidence type="ECO:0000256" key="14">
    <source>
        <dbReference type="ARBA" id="ARBA00039876"/>
    </source>
</evidence>
<comment type="similarity">
    <text evidence="3">Belongs to the TMEM86 family.</text>
</comment>
<feature type="transmembrane region" description="Helical" evidence="18">
    <location>
        <begin position="145"/>
        <end position="163"/>
    </location>
</feature>
<evidence type="ECO:0000256" key="9">
    <source>
        <dbReference type="ARBA" id="ARBA00022989"/>
    </source>
</evidence>
<keyword evidence="5" id="KW-0963">Cytoplasm</keyword>
<feature type="transmembrane region" description="Helical" evidence="18">
    <location>
        <begin position="97"/>
        <end position="114"/>
    </location>
</feature>
<evidence type="ECO:0000256" key="6">
    <source>
        <dbReference type="ARBA" id="ARBA00022692"/>
    </source>
</evidence>
<dbReference type="Proteomes" id="UP000694564">
    <property type="component" value="Chromosome 17"/>
</dbReference>
<evidence type="ECO:0000256" key="16">
    <source>
        <dbReference type="ARBA" id="ARBA00049458"/>
    </source>
</evidence>
<dbReference type="AlphaFoldDB" id="A0A8D2DUP7"/>
<evidence type="ECO:0000256" key="17">
    <source>
        <dbReference type="ARBA" id="ARBA00049560"/>
    </source>
</evidence>
<dbReference type="GO" id="GO:0005789">
    <property type="term" value="C:endoplasmic reticulum membrane"/>
    <property type="evidence" value="ECO:0007669"/>
    <property type="project" value="UniProtKB-SubCell"/>
</dbReference>
<keyword evidence="11 18" id="KW-0472">Membrane</keyword>
<accession>A0A8D2DUP7</accession>
<evidence type="ECO:0000256" key="2">
    <source>
        <dbReference type="ARBA" id="ARBA00004496"/>
    </source>
</evidence>
<proteinExistence type="inferred from homology"/>
<dbReference type="Ensembl" id="ENSSVLT00005032515.1">
    <property type="protein sequence ID" value="ENSSVLP00005029272.1"/>
    <property type="gene ID" value="ENSSVLG00005023109.1"/>
</dbReference>
<evidence type="ECO:0000256" key="12">
    <source>
        <dbReference type="ARBA" id="ARBA00035673"/>
    </source>
</evidence>
<reference evidence="19" key="2">
    <citation type="submission" date="2025-09" db="UniProtKB">
        <authorList>
            <consortium name="Ensembl"/>
        </authorList>
    </citation>
    <scope>IDENTIFICATION</scope>
</reference>
<dbReference type="GO" id="GO:0046485">
    <property type="term" value="P:ether lipid metabolic process"/>
    <property type="evidence" value="ECO:0007669"/>
    <property type="project" value="Ensembl"/>
</dbReference>
<protein>
    <recommendedName>
        <fullName evidence="14">Lysoplasmalogenase TMEM86B</fullName>
        <ecNumber evidence="12">3.3.2.2</ecNumber>
    </recommendedName>
    <alternativeName>
        <fullName evidence="15">Transmembrane protein 86B</fullName>
    </alternativeName>
</protein>
<keyword evidence="20" id="KW-1185">Reference proteome</keyword>
<keyword evidence="6 18" id="KW-0812">Transmembrane</keyword>
<reference evidence="19" key="1">
    <citation type="submission" date="2025-08" db="UniProtKB">
        <authorList>
            <consortium name="Ensembl"/>
        </authorList>
    </citation>
    <scope>IDENTIFICATION</scope>
</reference>
<evidence type="ECO:0000256" key="4">
    <source>
        <dbReference type="ARBA" id="ARBA00011738"/>
    </source>
</evidence>
<feature type="transmembrane region" description="Helical" evidence="18">
    <location>
        <begin position="201"/>
        <end position="220"/>
    </location>
</feature>
<evidence type="ECO:0000256" key="13">
    <source>
        <dbReference type="ARBA" id="ARBA00037660"/>
    </source>
</evidence>
<feature type="transmembrane region" description="Helical" evidence="18">
    <location>
        <begin position="20"/>
        <end position="37"/>
    </location>
</feature>
<dbReference type="GO" id="GO:0042802">
    <property type="term" value="F:identical protein binding"/>
    <property type="evidence" value="ECO:0007669"/>
    <property type="project" value="Ensembl"/>
</dbReference>
<dbReference type="EC" id="3.3.2.2" evidence="12"/>
<keyword evidence="7" id="KW-0378">Hydrolase</keyword>
<dbReference type="GO" id="GO:0047408">
    <property type="term" value="F:alkenylglycerophosphocholine hydrolase activity"/>
    <property type="evidence" value="ECO:0007669"/>
    <property type="project" value="UniProtKB-EC"/>
</dbReference>
<keyword evidence="9 18" id="KW-1133">Transmembrane helix</keyword>
<dbReference type="Pfam" id="PF07947">
    <property type="entry name" value="YhhN"/>
    <property type="match status" value="1"/>
</dbReference>
<comment type="subunit">
    <text evidence="4">Homodimer.</text>
</comment>
<organism evidence="19 20">
    <name type="scientific">Sciurus vulgaris</name>
    <name type="common">Eurasian red squirrel</name>
    <dbReference type="NCBI Taxonomy" id="55149"/>
    <lineage>
        <taxon>Eukaryota</taxon>
        <taxon>Metazoa</taxon>
        <taxon>Chordata</taxon>
        <taxon>Craniata</taxon>
        <taxon>Vertebrata</taxon>
        <taxon>Euteleostomi</taxon>
        <taxon>Mammalia</taxon>
        <taxon>Eutheria</taxon>
        <taxon>Euarchontoglires</taxon>
        <taxon>Glires</taxon>
        <taxon>Rodentia</taxon>
        <taxon>Sciuromorpha</taxon>
        <taxon>Sciuridae</taxon>
        <taxon>Sciurinae</taxon>
        <taxon>Sciurini</taxon>
        <taxon>Sciurus</taxon>
    </lineage>
</organism>
<name>A0A8D2DUP7_SCIVU</name>
<evidence type="ECO:0000256" key="1">
    <source>
        <dbReference type="ARBA" id="ARBA00004477"/>
    </source>
</evidence>
<feature type="transmembrane region" description="Helical" evidence="18">
    <location>
        <begin position="120"/>
        <end position="138"/>
    </location>
</feature>
<evidence type="ECO:0000256" key="15">
    <source>
        <dbReference type="ARBA" id="ARBA00042674"/>
    </source>
</evidence>
<evidence type="ECO:0000256" key="11">
    <source>
        <dbReference type="ARBA" id="ARBA00023136"/>
    </source>
</evidence>
<evidence type="ECO:0000256" key="5">
    <source>
        <dbReference type="ARBA" id="ARBA00022490"/>
    </source>
</evidence>
<comment type="function">
    <text evidence="13">Catalyzes the hydrolysis of the vinyl ether bond of choline or ethanolamine lysoplasmalogens, forming fatty aldehyde and glycerophosphocholine or glycerophosphoethanolamine, respectively and is specific for the sn-2-deacylated (lyso) form of plasmalogen.</text>
</comment>
<dbReference type="PANTHER" id="PTHR31885:SF7">
    <property type="entry name" value="LYSOPLASMALOGENASE"/>
    <property type="match status" value="1"/>
</dbReference>
<keyword evidence="8" id="KW-0256">Endoplasmic reticulum</keyword>
<evidence type="ECO:0000256" key="10">
    <source>
        <dbReference type="ARBA" id="ARBA00023098"/>
    </source>
</evidence>
<dbReference type="GeneTree" id="ENSGT00390000007101"/>
<dbReference type="OrthoDB" id="2133758at2759"/>
<evidence type="ECO:0000256" key="8">
    <source>
        <dbReference type="ARBA" id="ARBA00022824"/>
    </source>
</evidence>
<comment type="catalytic activity">
    <reaction evidence="17">
        <text>a 1-O-(1Z-alkenyl)-sn-glycero-3-phosphocholine + H2O = a 2,3-saturated aldehyde + sn-glycerol 3-phosphocholine</text>
        <dbReference type="Rhea" id="RHEA:22544"/>
        <dbReference type="ChEBI" id="CHEBI:15377"/>
        <dbReference type="ChEBI" id="CHEBI:16870"/>
        <dbReference type="ChEBI" id="CHEBI:73359"/>
        <dbReference type="ChEBI" id="CHEBI:77287"/>
        <dbReference type="EC" id="3.3.2.2"/>
    </reaction>
</comment>
<evidence type="ECO:0000313" key="20">
    <source>
        <dbReference type="Proteomes" id="UP000694564"/>
    </source>
</evidence>
<comment type="catalytic activity">
    <reaction evidence="16">
        <text>a 1-O-(1Z-alkenyl)-sn-glycero-3-phosphoethanolamine + H2O = a 2,3-saturated aldehyde + sn-glycero-3-phosphoethanolamine</text>
        <dbReference type="Rhea" id="RHEA:16905"/>
        <dbReference type="ChEBI" id="CHEBI:15377"/>
        <dbReference type="ChEBI" id="CHEBI:73359"/>
        <dbReference type="ChEBI" id="CHEBI:77288"/>
        <dbReference type="ChEBI" id="CHEBI:143890"/>
        <dbReference type="EC" id="3.3.2.2"/>
    </reaction>
</comment>
<sequence length="223" mass="24532">MDSGKEVLLLKFVQHQQARRWLSPFIVTCSIYFLLWIPESQSTCVSALVKSLPVLSLVVYLWAVSSGGSYTWLLQAALVCSAVGDACLVWPETYLHGMTAFAAAHFLYLCAFGLSPLQPALLTLAILASVVYYSLLLLHLEPDMFLPVAFYMLVLTTMLWRGLARGGSAGWGALLFAISDGILAWDIFVQPLPCARLVTMSTYYLGQLLITLSVLKSLGLKMD</sequence>
<dbReference type="InterPro" id="IPR012506">
    <property type="entry name" value="TMEM86B-like"/>
</dbReference>
<dbReference type="PANTHER" id="PTHR31885">
    <property type="entry name" value="GH04784P"/>
    <property type="match status" value="1"/>
</dbReference>
<feature type="transmembrane region" description="Helical" evidence="18">
    <location>
        <begin position="69"/>
        <end position="90"/>
    </location>
</feature>
<evidence type="ECO:0000313" key="19">
    <source>
        <dbReference type="Ensembl" id="ENSSVLP00005029272.1"/>
    </source>
</evidence>
<evidence type="ECO:0000256" key="3">
    <source>
        <dbReference type="ARBA" id="ARBA00007375"/>
    </source>
</evidence>